<evidence type="ECO:0000313" key="3">
    <source>
        <dbReference type="Proteomes" id="UP000267464"/>
    </source>
</evidence>
<keyword evidence="1" id="KW-0732">Signal</keyword>
<evidence type="ECO:0000256" key="1">
    <source>
        <dbReference type="SAM" id="SignalP"/>
    </source>
</evidence>
<proteinExistence type="predicted"/>
<reference evidence="2 3" key="2">
    <citation type="submission" date="2018-12" db="EMBL/GenBank/DDBJ databases">
        <title>Rhizobacter gummiphilus sp. nov., a rubber-degrading bacterium isolated from the soil of a botanical garden in Japan.</title>
        <authorList>
            <person name="Shunsuke S.S."/>
        </authorList>
    </citation>
    <scope>NUCLEOTIDE SEQUENCE [LARGE SCALE GENOMIC DNA]</scope>
    <source>
        <strain evidence="2 3">S-16</strain>
    </source>
</reference>
<accession>A0A3N7K1M0</accession>
<dbReference type="EMBL" id="QUSW01000002">
    <property type="protein sequence ID" value="RQP24855.1"/>
    <property type="molecule type" value="Genomic_DNA"/>
</dbReference>
<dbReference type="Proteomes" id="UP000267464">
    <property type="component" value="Unassembled WGS sequence"/>
</dbReference>
<gene>
    <name evidence="2" type="ORF">DZC73_08235</name>
</gene>
<comment type="caution">
    <text evidence="2">The sequence shown here is derived from an EMBL/GenBank/DDBJ whole genome shotgun (WGS) entry which is preliminary data.</text>
</comment>
<sequence length="191" mass="20268">MREAGLARAALALALAAPAAWAGESVQLFDGAVRAELPDGFTRLSTDELAKKFARSARAPVAAFGDASRTSLIAFTLSDQKGSFQQEQLPQYVAAMEQILPKAVPGIVWHAKEVKPLSGRPWAHLRYASPTVDKGVANDTWFTAFRGNILGVNLSSPASQWTAMEPVLVKAVGSVRIDDAPPSPAASTVSR</sequence>
<dbReference type="OrthoDB" id="249246at2"/>
<feature type="signal peptide" evidence="1">
    <location>
        <begin position="1"/>
        <end position="22"/>
    </location>
</feature>
<reference evidence="2 3" key="1">
    <citation type="submission" date="2018-08" db="EMBL/GenBank/DDBJ databases">
        <authorList>
            <person name="Khan S.A."/>
            <person name="Jeon C.O."/>
            <person name="Chun B.H."/>
            <person name="Jeong S.E."/>
        </authorList>
    </citation>
    <scope>NUCLEOTIDE SEQUENCE [LARGE SCALE GENOMIC DNA]</scope>
    <source>
        <strain evidence="2 3">S-16</strain>
    </source>
</reference>
<dbReference type="RefSeq" id="WP_124539758.1">
    <property type="nucleotide sequence ID" value="NZ_QUSW01000002.1"/>
</dbReference>
<evidence type="ECO:0008006" key="4">
    <source>
        <dbReference type="Google" id="ProtNLM"/>
    </source>
</evidence>
<feature type="chain" id="PRO_5018131139" description="DUF1795 domain-containing protein" evidence="1">
    <location>
        <begin position="23"/>
        <end position="191"/>
    </location>
</feature>
<name>A0A3N7K1M0_9BURK</name>
<evidence type="ECO:0000313" key="2">
    <source>
        <dbReference type="EMBL" id="RQP24855.1"/>
    </source>
</evidence>
<protein>
    <recommendedName>
        <fullName evidence="4">DUF1795 domain-containing protein</fullName>
    </recommendedName>
</protein>
<dbReference type="AlphaFoldDB" id="A0A3N7K1M0"/>
<keyword evidence="3" id="KW-1185">Reference proteome</keyword>
<organism evidence="2 3">
    <name type="scientific">Piscinibacter terrae</name>
    <dbReference type="NCBI Taxonomy" id="2496871"/>
    <lineage>
        <taxon>Bacteria</taxon>
        <taxon>Pseudomonadati</taxon>
        <taxon>Pseudomonadota</taxon>
        <taxon>Betaproteobacteria</taxon>
        <taxon>Burkholderiales</taxon>
        <taxon>Sphaerotilaceae</taxon>
        <taxon>Piscinibacter</taxon>
    </lineage>
</organism>